<dbReference type="Gene3D" id="6.10.340.10">
    <property type="match status" value="1"/>
</dbReference>
<dbReference type="GO" id="GO:0007165">
    <property type="term" value="P:signal transduction"/>
    <property type="evidence" value="ECO:0007669"/>
    <property type="project" value="UniProtKB-KW"/>
</dbReference>
<gene>
    <name evidence="5" type="ordered locus">Hore_22670</name>
</gene>
<evidence type="ECO:0000259" key="4">
    <source>
        <dbReference type="PROSITE" id="PS50111"/>
    </source>
</evidence>
<dbReference type="Gene3D" id="1.10.287.950">
    <property type="entry name" value="Methyl-accepting chemotaxis protein"/>
    <property type="match status" value="1"/>
</dbReference>
<dbReference type="Proteomes" id="UP000000719">
    <property type="component" value="Chromosome"/>
</dbReference>
<dbReference type="PANTHER" id="PTHR32089:SF112">
    <property type="entry name" value="LYSOZYME-LIKE PROTEIN-RELATED"/>
    <property type="match status" value="1"/>
</dbReference>
<organism evidence="5 6">
    <name type="scientific">Halothermothrix orenii (strain H 168 / OCM 544 / DSM 9562)</name>
    <dbReference type="NCBI Taxonomy" id="373903"/>
    <lineage>
        <taxon>Bacteria</taxon>
        <taxon>Bacillati</taxon>
        <taxon>Bacillota</taxon>
        <taxon>Clostridia</taxon>
        <taxon>Halanaerobiales</taxon>
        <taxon>Halothermotrichaceae</taxon>
        <taxon>Halothermothrix</taxon>
    </lineage>
</organism>
<protein>
    <submittedName>
        <fullName evidence="5">Methyl-accepting chemotaxis sensory transducer</fullName>
    </submittedName>
</protein>
<dbReference type="GO" id="GO:0006935">
    <property type="term" value="P:chemotaxis"/>
    <property type="evidence" value="ECO:0007669"/>
    <property type="project" value="UniProtKB-KW"/>
</dbReference>
<dbReference type="STRING" id="373903.Hore_22670"/>
<dbReference type="SUPFAM" id="SSF58104">
    <property type="entry name" value="Methyl-accepting chemotaxis protein (MCP) signaling domain"/>
    <property type="match status" value="1"/>
</dbReference>
<reference evidence="5 6" key="1">
    <citation type="journal article" date="2009" name="PLoS ONE">
        <title>Genome analysis of the anaerobic thermohalophilic bacterium Halothermothrix orenii.</title>
        <authorList>
            <person name="Mavromatis K."/>
            <person name="Ivanova N."/>
            <person name="Anderson I."/>
            <person name="Lykidis A."/>
            <person name="Hooper S.D."/>
            <person name="Sun H."/>
            <person name="Kunin V."/>
            <person name="Lapidus A."/>
            <person name="Hugenholtz P."/>
            <person name="Patel B."/>
            <person name="Kyrpides N.C."/>
        </authorList>
    </citation>
    <scope>NUCLEOTIDE SEQUENCE [LARGE SCALE GENOMIC DNA]</scope>
    <source>
        <strain evidence="6">H 168 / OCM 544 / DSM 9562</strain>
    </source>
</reference>
<feature type="domain" description="Methyl-accepting transducer" evidence="4">
    <location>
        <begin position="451"/>
        <end position="701"/>
    </location>
</feature>
<dbReference type="AlphaFoldDB" id="B8D0S6"/>
<dbReference type="EMBL" id="CP001098">
    <property type="protein sequence ID" value="ACL71012.1"/>
    <property type="molecule type" value="Genomic_DNA"/>
</dbReference>
<evidence type="ECO:0000256" key="1">
    <source>
        <dbReference type="ARBA" id="ARBA00023224"/>
    </source>
</evidence>
<dbReference type="CDD" id="cd11386">
    <property type="entry name" value="MCP_signal"/>
    <property type="match status" value="1"/>
</dbReference>
<dbReference type="GO" id="GO:0005886">
    <property type="term" value="C:plasma membrane"/>
    <property type="evidence" value="ECO:0007669"/>
    <property type="project" value="UniProtKB-SubCell"/>
</dbReference>
<keyword evidence="6" id="KW-1185">Reference proteome</keyword>
<dbReference type="Pfam" id="PF00015">
    <property type="entry name" value="MCPsignal"/>
    <property type="match status" value="1"/>
</dbReference>
<keyword evidence="1 2" id="KW-0807">Transducer</keyword>
<dbReference type="PROSITE" id="PS50111">
    <property type="entry name" value="CHEMOTAXIS_TRANSDUC_2"/>
    <property type="match status" value="1"/>
</dbReference>
<accession>B8D0S6</accession>
<dbReference type="CDD" id="cd18774">
    <property type="entry name" value="PDC2_HK_sensor"/>
    <property type="match status" value="1"/>
</dbReference>
<evidence type="ECO:0000256" key="2">
    <source>
        <dbReference type="PROSITE-ProRule" id="PRU00284"/>
    </source>
</evidence>
<dbReference type="SMART" id="SM00283">
    <property type="entry name" value="MA"/>
    <property type="match status" value="1"/>
</dbReference>
<keyword evidence="3" id="KW-0812">Transmembrane</keyword>
<feature type="transmembrane region" description="Helical" evidence="3">
    <location>
        <begin position="298"/>
        <end position="316"/>
    </location>
</feature>
<dbReference type="PANTHER" id="PTHR32089">
    <property type="entry name" value="METHYL-ACCEPTING CHEMOTAXIS PROTEIN MCPB"/>
    <property type="match status" value="1"/>
</dbReference>
<dbReference type="HOGENOM" id="CLU_000445_107_19_9"/>
<proteinExistence type="predicted"/>
<dbReference type="KEGG" id="hor:Hore_22670"/>
<dbReference type="InterPro" id="IPR004089">
    <property type="entry name" value="MCPsignal_dom"/>
</dbReference>
<evidence type="ECO:0000313" key="6">
    <source>
        <dbReference type="Proteomes" id="UP000000719"/>
    </source>
</evidence>
<dbReference type="eggNOG" id="COG0840">
    <property type="taxonomic scope" value="Bacteria"/>
</dbReference>
<sequence>MVITITVVSIVISTLITFTSMQNSIENIHFNKLKNIRTIKKNQIEDFFRERLNNINILSKSVAVQEGLSKLNSSFIYIGLNSSNYKKVAENYSPFLENYVEKYGYADLMLINKKGDIIYSVAGRKDLGTNLIKGPYSKTNLGRIFEKALKNQVLSDYELYGPLNAPACFVAAPVKDNWGNVKGIVALELSDKKIDAIMGETTGLGKTGETYLVGSDQLMRSNSRFVKENTMLKTKIDTEAVGLALKGKEGERIIEGPRGHRVLSSFAPLNIKGLNWVIVAEIKESEVFGGIRDQAEKIVWFTLIFVAIVIVVVYFFSRQYTSPIKKFNDLFSRLARGDLSVQYPIKNINCSEVINCDQEDCPDYNQDNVSCWLDVGSFAPDFGEEITCQQILKGKYKTCEECKVYRMANTDEMSTLGGLFNKLVSNLREMIGQVVWVSKKMASASEDLSSSGEDLARTAEQVSISIQNVAADADREASQINNGRNNVDSLVDQIKGVVDLSEKMNTQAENVMDNIKDGNNYISTSVEKITNVKDNSREIASTINSLGKMSREIGNIIELIDGIAAQTNLLALNAAIEAARAGQAGQGFSVVADEIRQLAEESSKATEQIATLINDIQGSVEDAVTKMDDTENAVDESVNIIEKTGNSFNEINSAATNLSSLIKGITERASLMAEDSDQVERVIDNIAEVSEQVAGNAEEVSASSEEQIAATEEIAASARELASMAEELSQAVNRFKL</sequence>
<keyword evidence="3" id="KW-0472">Membrane</keyword>
<evidence type="ECO:0000256" key="3">
    <source>
        <dbReference type="SAM" id="Phobius"/>
    </source>
</evidence>
<keyword evidence="3" id="KW-1133">Transmembrane helix</keyword>
<name>B8D0S6_HALOH</name>
<dbReference type="Gene3D" id="3.30.450.20">
    <property type="entry name" value="PAS domain"/>
    <property type="match status" value="1"/>
</dbReference>
<evidence type="ECO:0000313" key="5">
    <source>
        <dbReference type="EMBL" id="ACL71012.1"/>
    </source>
</evidence>